<proteinExistence type="predicted"/>
<feature type="signal peptide" evidence="1">
    <location>
        <begin position="1"/>
        <end position="25"/>
    </location>
</feature>
<dbReference type="AlphaFoldDB" id="A0A367FPF2"/>
<dbReference type="EMBL" id="QOIL01000003">
    <property type="protein sequence ID" value="RCG32286.1"/>
    <property type="molecule type" value="Genomic_DNA"/>
</dbReference>
<gene>
    <name evidence="2" type="ORF">DQ384_07245</name>
</gene>
<reference evidence="2 3" key="1">
    <citation type="submission" date="2018-06" db="EMBL/GenBank/DDBJ databases">
        <title>Sphaerisporangium craniellae sp. nov., isolated from a marine sponge in the South China Sea.</title>
        <authorList>
            <person name="Li L."/>
        </authorList>
    </citation>
    <scope>NUCLEOTIDE SEQUENCE [LARGE SCALE GENOMIC DNA]</scope>
    <source>
        <strain evidence="2 3">CCTCC AA 208026</strain>
    </source>
</reference>
<keyword evidence="1" id="KW-0732">Signal</keyword>
<accession>A0A367FPF2</accession>
<keyword evidence="3" id="KW-1185">Reference proteome</keyword>
<protein>
    <submittedName>
        <fullName evidence="2">Uncharacterized protein</fullName>
    </submittedName>
</protein>
<dbReference type="RefSeq" id="WP_114027902.1">
    <property type="nucleotide sequence ID" value="NZ_QOIL01000003.1"/>
</dbReference>
<name>A0A367FPF2_9ACTN</name>
<dbReference type="OrthoDB" id="4383697at2"/>
<evidence type="ECO:0000313" key="3">
    <source>
        <dbReference type="Proteomes" id="UP000253094"/>
    </source>
</evidence>
<comment type="caution">
    <text evidence="2">The sequence shown here is derived from an EMBL/GenBank/DDBJ whole genome shotgun (WGS) entry which is preliminary data.</text>
</comment>
<sequence>MNRIVRFLGLSATAGALSLGLCAPAAEASALADRTATVNITFDMMDYENFGKNERCRHNLLRSKTGRIGGPATNFKAWATCGGEIRTEIHYRLRWAAPGILTVDNIVIWFFEGDSADTPWLKGKGSIGTFMLWMGQTATRQIRVQNDADGQPDDRTILTFTVSN</sequence>
<evidence type="ECO:0000256" key="1">
    <source>
        <dbReference type="SAM" id="SignalP"/>
    </source>
</evidence>
<evidence type="ECO:0000313" key="2">
    <source>
        <dbReference type="EMBL" id="RCG32286.1"/>
    </source>
</evidence>
<organism evidence="2 3">
    <name type="scientific">Sphaerisporangium album</name>
    <dbReference type="NCBI Taxonomy" id="509200"/>
    <lineage>
        <taxon>Bacteria</taxon>
        <taxon>Bacillati</taxon>
        <taxon>Actinomycetota</taxon>
        <taxon>Actinomycetes</taxon>
        <taxon>Streptosporangiales</taxon>
        <taxon>Streptosporangiaceae</taxon>
        <taxon>Sphaerisporangium</taxon>
    </lineage>
</organism>
<feature type="chain" id="PRO_5017076079" evidence="1">
    <location>
        <begin position="26"/>
        <end position="164"/>
    </location>
</feature>
<dbReference type="Proteomes" id="UP000253094">
    <property type="component" value="Unassembled WGS sequence"/>
</dbReference>